<evidence type="ECO:0000256" key="4">
    <source>
        <dbReference type="ARBA" id="ARBA00022833"/>
    </source>
</evidence>
<reference evidence="7" key="1">
    <citation type="submission" date="2016-10" db="EMBL/GenBank/DDBJ databases">
        <authorList>
            <person name="Varghese N."/>
            <person name="Submissions S."/>
        </authorList>
    </citation>
    <scope>NUCLEOTIDE SEQUENCE [LARGE SCALE GENOMIC DNA]</scope>
    <source>
        <strain evidence="7">CGMCC 1.9108</strain>
    </source>
</reference>
<name>A0A1G6V011_9RHOB</name>
<dbReference type="Gene3D" id="3.40.50.10310">
    <property type="entry name" value="Creatininase"/>
    <property type="match status" value="1"/>
</dbReference>
<evidence type="ECO:0000313" key="6">
    <source>
        <dbReference type="EMBL" id="SDD46814.1"/>
    </source>
</evidence>
<dbReference type="STRING" id="639004.SAMN04488239_107199"/>
<dbReference type="InterPro" id="IPR024087">
    <property type="entry name" value="Creatininase-like_sf"/>
</dbReference>
<comment type="similarity">
    <text evidence="5">Belongs to the creatininase superfamily.</text>
</comment>
<dbReference type="SUPFAM" id="SSF102215">
    <property type="entry name" value="Creatininase"/>
    <property type="match status" value="1"/>
</dbReference>
<dbReference type="PANTHER" id="PTHR35005:SF1">
    <property type="entry name" value="2-AMINO-5-FORMYLAMINO-6-RIBOSYLAMINOPYRIMIDIN-4(3H)-ONE 5'-MONOPHOSPHATE DEFORMYLASE"/>
    <property type="match status" value="1"/>
</dbReference>
<gene>
    <name evidence="6" type="ORF">SAMN04488239_107199</name>
</gene>
<proteinExistence type="inferred from homology"/>
<accession>A0A1G6V011</accession>
<evidence type="ECO:0000256" key="3">
    <source>
        <dbReference type="ARBA" id="ARBA00022801"/>
    </source>
</evidence>
<keyword evidence="3 6" id="KW-0378">Hydrolase</keyword>
<evidence type="ECO:0000256" key="2">
    <source>
        <dbReference type="ARBA" id="ARBA00022723"/>
    </source>
</evidence>
<dbReference type="GO" id="GO:0016811">
    <property type="term" value="F:hydrolase activity, acting on carbon-nitrogen (but not peptide) bonds, in linear amides"/>
    <property type="evidence" value="ECO:0007669"/>
    <property type="project" value="TreeGrafter"/>
</dbReference>
<dbReference type="InterPro" id="IPR003785">
    <property type="entry name" value="Creatininase/forma_Hydrolase"/>
</dbReference>
<sequence>MKRFWADYTSREFSELERERLIAVLPIGAIEQHGPHLPMSVDTCTVNGVVTRLAERLPDSVPVLFLPPQAVCKSDEHIDFPGTLTLSPETFIKVLIETGASVARSGVRKLVFLNGHGGNIPVMDIAARELRIHHGMMAFAANWFGFGMPDGLYSEVERSHGIHAGDMETSVMLALDPANVSMSAARDFRSNGQDLAERFRHLGLGKGVKPGWKTQDLNTSGACGEAHLATAEKGEATLNYAVERLVSAFSEIDSLPLAWLDGKPEW</sequence>
<dbReference type="AlphaFoldDB" id="A0A1G6V011"/>
<dbReference type="EMBL" id="FMZV01000007">
    <property type="protein sequence ID" value="SDD46814.1"/>
    <property type="molecule type" value="Genomic_DNA"/>
</dbReference>
<dbReference type="GO" id="GO:0009231">
    <property type="term" value="P:riboflavin biosynthetic process"/>
    <property type="evidence" value="ECO:0007669"/>
    <property type="project" value="TreeGrafter"/>
</dbReference>
<protein>
    <submittedName>
        <fullName evidence="6">Creatinine amidohydrolase</fullName>
    </submittedName>
</protein>
<dbReference type="OrthoDB" id="9770329at2"/>
<dbReference type="RefSeq" id="WP_093031681.1">
    <property type="nucleotide sequence ID" value="NZ_FMZV01000007.1"/>
</dbReference>
<keyword evidence="4" id="KW-0862">Zinc</keyword>
<dbReference type="GO" id="GO:0046872">
    <property type="term" value="F:metal ion binding"/>
    <property type="evidence" value="ECO:0007669"/>
    <property type="project" value="UniProtKB-KW"/>
</dbReference>
<evidence type="ECO:0000313" key="7">
    <source>
        <dbReference type="Proteomes" id="UP000199628"/>
    </source>
</evidence>
<keyword evidence="2" id="KW-0479">Metal-binding</keyword>
<keyword evidence="7" id="KW-1185">Reference proteome</keyword>
<evidence type="ECO:0000256" key="5">
    <source>
        <dbReference type="ARBA" id="ARBA00024029"/>
    </source>
</evidence>
<dbReference type="Pfam" id="PF02633">
    <property type="entry name" value="Creatininase"/>
    <property type="match status" value="1"/>
</dbReference>
<dbReference type="Proteomes" id="UP000199628">
    <property type="component" value="Unassembled WGS sequence"/>
</dbReference>
<dbReference type="PANTHER" id="PTHR35005">
    <property type="entry name" value="3-DEHYDRO-SCYLLO-INOSOSE HYDROLASE"/>
    <property type="match status" value="1"/>
</dbReference>
<organism evidence="6 7">
    <name type="scientific">Ruegeria marina</name>
    <dbReference type="NCBI Taxonomy" id="639004"/>
    <lineage>
        <taxon>Bacteria</taxon>
        <taxon>Pseudomonadati</taxon>
        <taxon>Pseudomonadota</taxon>
        <taxon>Alphaproteobacteria</taxon>
        <taxon>Rhodobacterales</taxon>
        <taxon>Roseobacteraceae</taxon>
        <taxon>Ruegeria</taxon>
    </lineage>
</organism>
<comment type="cofactor">
    <cofactor evidence="1">
        <name>Zn(2+)</name>
        <dbReference type="ChEBI" id="CHEBI:29105"/>
    </cofactor>
</comment>
<evidence type="ECO:0000256" key="1">
    <source>
        <dbReference type="ARBA" id="ARBA00001947"/>
    </source>
</evidence>